<evidence type="ECO:0000313" key="1">
    <source>
        <dbReference type="EMBL" id="KMY31496.1"/>
    </source>
</evidence>
<dbReference type="Proteomes" id="UP000037326">
    <property type="component" value="Unassembled WGS sequence"/>
</dbReference>
<gene>
    <name evidence="1" type="ORF">ACZ11_04495</name>
</gene>
<comment type="caution">
    <text evidence="1">The sequence shown here is derived from an EMBL/GenBank/DDBJ whole genome shotgun (WGS) entry which is preliminary data.</text>
</comment>
<dbReference type="RefSeq" id="WP_049664106.1">
    <property type="nucleotide sequence ID" value="NZ_LFXJ01000005.1"/>
</dbReference>
<proteinExistence type="predicted"/>
<name>A0A0K9FBL9_9BACI</name>
<dbReference type="AlphaFoldDB" id="A0A0K9FBL9"/>
<organism evidence="1 2">
    <name type="scientific">Lysinibacillus xylanilyticus</name>
    <dbReference type="NCBI Taxonomy" id="582475"/>
    <lineage>
        <taxon>Bacteria</taxon>
        <taxon>Bacillati</taxon>
        <taxon>Bacillota</taxon>
        <taxon>Bacilli</taxon>
        <taxon>Bacillales</taxon>
        <taxon>Bacillaceae</taxon>
        <taxon>Lysinibacillus</taxon>
    </lineage>
</organism>
<reference evidence="2" key="1">
    <citation type="submission" date="2015-07" db="EMBL/GenBank/DDBJ databases">
        <authorList>
            <consortium name="Consortium for Microbial Forensics and Genomics (microFORGE)"/>
            <person name="Knight B.M."/>
            <person name="Roberts D.P."/>
            <person name="Lin D."/>
            <person name="Hari K."/>
            <person name="Fletcher J."/>
            <person name="Melcher U."/>
            <person name="Blagden T."/>
            <person name="Winegar R.A."/>
        </authorList>
    </citation>
    <scope>NUCLEOTIDE SEQUENCE [LARGE SCALE GENOMIC DNA]</scope>
    <source>
        <strain evidence="2">DSM 23493</strain>
    </source>
</reference>
<dbReference type="GeneID" id="96597563"/>
<dbReference type="PATRIC" id="fig|582475.4.peg.321"/>
<protein>
    <submittedName>
        <fullName evidence="1">Uncharacterized protein</fullName>
    </submittedName>
</protein>
<evidence type="ECO:0000313" key="2">
    <source>
        <dbReference type="Proteomes" id="UP000037326"/>
    </source>
</evidence>
<sequence>MDHIKKHPENGIEIIKASEIGDKCYEVKGWSRIEQKVNGVNVHYMAKHNKGKMTEVTDF</sequence>
<dbReference type="EMBL" id="LFXJ01000005">
    <property type="protein sequence ID" value="KMY31496.1"/>
    <property type="molecule type" value="Genomic_DNA"/>
</dbReference>
<accession>A0A0K9FBL9</accession>